<dbReference type="EMBL" id="CAJHOE010000001">
    <property type="protein sequence ID" value="CAD7286747.1"/>
    <property type="molecule type" value="Genomic_DNA"/>
</dbReference>
<keyword evidence="4" id="KW-1185">Reference proteome</keyword>
<feature type="region of interest" description="Disordered" evidence="1">
    <location>
        <begin position="72"/>
        <end position="127"/>
    </location>
</feature>
<protein>
    <recommendedName>
        <fullName evidence="5">YtxH domain-containing protein</fullName>
    </recommendedName>
</protein>
<evidence type="ECO:0000256" key="1">
    <source>
        <dbReference type="SAM" id="MobiDB-lite"/>
    </source>
</evidence>
<comment type="caution">
    <text evidence="3">The sequence shown here is derived from an EMBL/GenBank/DDBJ whole genome shotgun (WGS) entry which is preliminary data.</text>
</comment>
<keyword evidence="2" id="KW-0812">Transmembrane</keyword>
<evidence type="ECO:0008006" key="5">
    <source>
        <dbReference type="Google" id="ProtNLM"/>
    </source>
</evidence>
<dbReference type="Proteomes" id="UP000789359">
    <property type="component" value="Unassembled WGS sequence"/>
</dbReference>
<proteinExistence type="predicted"/>
<feature type="transmembrane region" description="Helical" evidence="2">
    <location>
        <begin position="12"/>
        <end position="30"/>
    </location>
</feature>
<accession>A0ABM8Q1W8</accession>
<name>A0ABM8Q1W8_9BACT</name>
<evidence type="ECO:0000256" key="2">
    <source>
        <dbReference type="SAM" id="Phobius"/>
    </source>
</evidence>
<reference evidence="3 4" key="1">
    <citation type="submission" date="2020-11" db="EMBL/GenBank/DDBJ databases">
        <authorList>
            <person name="Peeters C."/>
        </authorList>
    </citation>
    <scope>NUCLEOTIDE SEQUENCE [LARGE SCALE GENOMIC DNA]</scope>
    <source>
        <strain evidence="3 4">LMG 8286</strain>
    </source>
</reference>
<gene>
    <name evidence="3" type="ORF">LMG8286_00517</name>
</gene>
<feature type="compositionally biased region" description="Polar residues" evidence="1">
    <location>
        <begin position="110"/>
        <end position="120"/>
    </location>
</feature>
<sequence length="127" mass="13772">MKTIPNKGSNMALPFIAGAALGVLAVVAFNKREKIFDIAKEGLDKGKDLAEDGLEKGKEVLQKGKKFADEIVKTTKKRTRRTKEQIEVDNANKTAKTSATKKQAKRKPAQSKNKPATSLTPAPEPIA</sequence>
<dbReference type="RefSeq" id="WP_230056300.1">
    <property type="nucleotide sequence ID" value="NZ_CAJHOE010000001.1"/>
</dbReference>
<organism evidence="3 4">
    <name type="scientific">Campylobacter suis</name>
    <dbReference type="NCBI Taxonomy" id="2790657"/>
    <lineage>
        <taxon>Bacteria</taxon>
        <taxon>Pseudomonadati</taxon>
        <taxon>Campylobacterota</taxon>
        <taxon>Epsilonproteobacteria</taxon>
        <taxon>Campylobacterales</taxon>
        <taxon>Campylobacteraceae</taxon>
        <taxon>Campylobacter</taxon>
    </lineage>
</organism>
<evidence type="ECO:0000313" key="4">
    <source>
        <dbReference type="Proteomes" id="UP000789359"/>
    </source>
</evidence>
<keyword evidence="2" id="KW-1133">Transmembrane helix</keyword>
<keyword evidence="2" id="KW-0472">Membrane</keyword>
<evidence type="ECO:0000313" key="3">
    <source>
        <dbReference type="EMBL" id="CAD7286747.1"/>
    </source>
</evidence>